<keyword evidence="3 9" id="KW-0812">Transmembrane</keyword>
<evidence type="ECO:0000313" key="10">
    <source>
        <dbReference type="EMBL" id="GIG54080.1"/>
    </source>
</evidence>
<dbReference type="GO" id="GO:0015648">
    <property type="term" value="F:lipid-linked peptidoglycan transporter activity"/>
    <property type="evidence" value="ECO:0007669"/>
    <property type="project" value="TreeGrafter"/>
</dbReference>
<organism evidence="10 11">
    <name type="scientific">Demequina activiva</name>
    <dbReference type="NCBI Taxonomy" id="1582364"/>
    <lineage>
        <taxon>Bacteria</taxon>
        <taxon>Bacillati</taxon>
        <taxon>Actinomycetota</taxon>
        <taxon>Actinomycetes</taxon>
        <taxon>Micrococcales</taxon>
        <taxon>Demequinaceae</taxon>
        <taxon>Demequina</taxon>
    </lineage>
</organism>
<keyword evidence="6 9" id="KW-1133">Transmembrane helix</keyword>
<evidence type="ECO:0000256" key="2">
    <source>
        <dbReference type="ARBA" id="ARBA00022475"/>
    </source>
</evidence>
<dbReference type="PRINTS" id="PR01806">
    <property type="entry name" value="VIRFACTRMVIN"/>
</dbReference>
<keyword evidence="7 9" id="KW-0472">Membrane</keyword>
<comment type="caution">
    <text evidence="10">The sequence shown here is derived from an EMBL/GenBank/DDBJ whole genome shotgun (WGS) entry which is preliminary data.</text>
</comment>
<evidence type="ECO:0000256" key="1">
    <source>
        <dbReference type="ARBA" id="ARBA00004651"/>
    </source>
</evidence>
<feature type="transmembrane region" description="Helical" evidence="9">
    <location>
        <begin position="217"/>
        <end position="240"/>
    </location>
</feature>
<evidence type="ECO:0000256" key="4">
    <source>
        <dbReference type="ARBA" id="ARBA00022960"/>
    </source>
</evidence>
<feature type="transmembrane region" description="Helical" evidence="9">
    <location>
        <begin position="383"/>
        <end position="406"/>
    </location>
</feature>
<dbReference type="Pfam" id="PF03023">
    <property type="entry name" value="MurJ"/>
    <property type="match status" value="1"/>
</dbReference>
<feature type="transmembrane region" description="Helical" evidence="9">
    <location>
        <begin position="302"/>
        <end position="328"/>
    </location>
</feature>
<dbReference type="RefSeq" id="WP_203653563.1">
    <property type="nucleotide sequence ID" value="NZ_BONR01000001.1"/>
</dbReference>
<dbReference type="EMBL" id="BONR01000001">
    <property type="protein sequence ID" value="GIG54080.1"/>
    <property type="molecule type" value="Genomic_DNA"/>
</dbReference>
<evidence type="ECO:0000256" key="6">
    <source>
        <dbReference type="ARBA" id="ARBA00022989"/>
    </source>
</evidence>
<sequence length="562" mass="59517">MTDAAEPKPDPELTVTGRRRRSLRSSTAIMAAGTGTSRILGLVRNAMLIAAIGANAPAANAYDIANKLPNAMFAILAAGVLNAALVPQIVKAFQRKGGERTVDRILTVGGVLTLGATIVLTLSAQLWVVLYTRDWPPEMIALATAFAFWCIPQLFFYGLYTLVGEVLNAREQFGWFMWAPVLNNVVAIAGLGAYLVLFGPFDAASPVDPEDWTAGAIALVGGVATLGVASQALILIIPMVRGGYRWHWRWRGPKGELTTIGRIAGWALAAVLVEQVAVLLTTQVAAAANPDGSELDIAGNAAYFYALSLYLVPHSLVTVSIATAMYTAMARHAASDDVASLRADLSRGLRSVGVFTVFATVAMIVMAPYVVRVVYPTTKPAEAASITEVLIAMLLGLVPLGATVLFKRMYFVLEDARSIFYMHIPMAIAWVGVAYGVMALTEPRWWTVGVGLGLAASNWVGVILRAGGLRRRLDGLDGRRVLVTHGKALLAAGAAGGIGWLLLQLAPPASELTGVPGAGVSLLIVMGVGTAMIAVYAAGLWALRVREARDAAAPLLRRLGRR</sequence>
<dbReference type="Proteomes" id="UP000652354">
    <property type="component" value="Unassembled WGS sequence"/>
</dbReference>
<gene>
    <name evidence="10" type="ORF">Dac01nite_08320</name>
</gene>
<feature type="transmembrane region" description="Helical" evidence="9">
    <location>
        <begin position="28"/>
        <end position="52"/>
    </location>
</feature>
<feature type="transmembrane region" description="Helical" evidence="9">
    <location>
        <begin position="175"/>
        <end position="197"/>
    </location>
</feature>
<evidence type="ECO:0000256" key="9">
    <source>
        <dbReference type="SAM" id="Phobius"/>
    </source>
</evidence>
<dbReference type="PANTHER" id="PTHR47019">
    <property type="entry name" value="LIPID II FLIPPASE MURJ"/>
    <property type="match status" value="1"/>
</dbReference>
<evidence type="ECO:0000256" key="3">
    <source>
        <dbReference type="ARBA" id="ARBA00022692"/>
    </source>
</evidence>
<feature type="transmembrane region" description="Helical" evidence="9">
    <location>
        <begin position="445"/>
        <end position="467"/>
    </location>
</feature>
<feature type="transmembrane region" description="Helical" evidence="9">
    <location>
        <begin position="349"/>
        <end position="371"/>
    </location>
</feature>
<keyword evidence="2" id="KW-1003">Cell membrane</keyword>
<dbReference type="InterPro" id="IPR051050">
    <property type="entry name" value="Lipid_II_flippase_MurJ/MviN"/>
</dbReference>
<dbReference type="PANTHER" id="PTHR47019:SF1">
    <property type="entry name" value="LIPID II FLIPPASE MURJ"/>
    <property type="match status" value="1"/>
</dbReference>
<keyword evidence="11" id="KW-1185">Reference proteome</keyword>
<evidence type="ECO:0008006" key="12">
    <source>
        <dbReference type="Google" id="ProtNLM"/>
    </source>
</evidence>
<feature type="transmembrane region" description="Helical" evidence="9">
    <location>
        <begin position="140"/>
        <end position="163"/>
    </location>
</feature>
<evidence type="ECO:0000256" key="7">
    <source>
        <dbReference type="ARBA" id="ARBA00023136"/>
    </source>
</evidence>
<evidence type="ECO:0000256" key="8">
    <source>
        <dbReference type="SAM" id="MobiDB-lite"/>
    </source>
</evidence>
<feature type="transmembrane region" description="Helical" evidence="9">
    <location>
        <begin position="418"/>
        <end position="439"/>
    </location>
</feature>
<evidence type="ECO:0000256" key="5">
    <source>
        <dbReference type="ARBA" id="ARBA00022984"/>
    </source>
</evidence>
<accession>A0A919Q595</accession>
<keyword evidence="4" id="KW-0133">Cell shape</keyword>
<feature type="transmembrane region" description="Helical" evidence="9">
    <location>
        <begin position="105"/>
        <end position="128"/>
    </location>
</feature>
<evidence type="ECO:0000313" key="11">
    <source>
        <dbReference type="Proteomes" id="UP000652354"/>
    </source>
</evidence>
<feature type="transmembrane region" description="Helical" evidence="9">
    <location>
        <begin position="72"/>
        <end position="93"/>
    </location>
</feature>
<feature type="transmembrane region" description="Helical" evidence="9">
    <location>
        <begin position="488"/>
        <end position="506"/>
    </location>
</feature>
<protein>
    <recommendedName>
        <fullName evidence="12">Peptidoglycan lipid II flippase</fullName>
    </recommendedName>
</protein>
<feature type="region of interest" description="Disordered" evidence="8">
    <location>
        <begin position="1"/>
        <end position="21"/>
    </location>
</feature>
<feature type="compositionally biased region" description="Basic and acidic residues" evidence="8">
    <location>
        <begin position="1"/>
        <end position="11"/>
    </location>
</feature>
<dbReference type="GO" id="GO:0008360">
    <property type="term" value="P:regulation of cell shape"/>
    <property type="evidence" value="ECO:0007669"/>
    <property type="project" value="UniProtKB-KW"/>
</dbReference>
<name>A0A919Q595_9MICO</name>
<keyword evidence="5" id="KW-0573">Peptidoglycan synthesis</keyword>
<comment type="subcellular location">
    <subcellularLocation>
        <location evidence="1">Cell membrane</location>
        <topology evidence="1">Multi-pass membrane protein</topology>
    </subcellularLocation>
</comment>
<dbReference type="AlphaFoldDB" id="A0A919Q595"/>
<dbReference type="GO" id="GO:0005886">
    <property type="term" value="C:plasma membrane"/>
    <property type="evidence" value="ECO:0007669"/>
    <property type="project" value="UniProtKB-SubCell"/>
</dbReference>
<dbReference type="GO" id="GO:0034204">
    <property type="term" value="P:lipid translocation"/>
    <property type="evidence" value="ECO:0007669"/>
    <property type="project" value="TreeGrafter"/>
</dbReference>
<reference evidence="10" key="1">
    <citation type="submission" date="2021-01" db="EMBL/GenBank/DDBJ databases">
        <title>Whole genome shotgun sequence of Demequina activiva NBRC 110675.</title>
        <authorList>
            <person name="Komaki H."/>
            <person name="Tamura T."/>
        </authorList>
    </citation>
    <scope>NUCLEOTIDE SEQUENCE</scope>
    <source>
        <strain evidence="10">NBRC 110675</strain>
    </source>
</reference>
<feature type="transmembrane region" description="Helical" evidence="9">
    <location>
        <begin position="260"/>
        <end position="282"/>
    </location>
</feature>
<dbReference type="GO" id="GO:0009252">
    <property type="term" value="P:peptidoglycan biosynthetic process"/>
    <property type="evidence" value="ECO:0007669"/>
    <property type="project" value="UniProtKB-KW"/>
</dbReference>
<dbReference type="InterPro" id="IPR004268">
    <property type="entry name" value="MurJ"/>
</dbReference>
<proteinExistence type="predicted"/>
<feature type="transmembrane region" description="Helical" evidence="9">
    <location>
        <begin position="518"/>
        <end position="543"/>
    </location>
</feature>